<dbReference type="SUPFAM" id="SSF55785">
    <property type="entry name" value="PYP-like sensor domain (PAS domain)"/>
    <property type="match status" value="1"/>
</dbReference>
<feature type="compositionally biased region" description="Basic and acidic residues" evidence="2">
    <location>
        <begin position="164"/>
        <end position="178"/>
    </location>
</feature>
<feature type="domain" description="BHLH" evidence="3">
    <location>
        <begin position="400"/>
        <end position="453"/>
    </location>
</feature>
<feature type="compositionally biased region" description="Basic and acidic residues" evidence="2">
    <location>
        <begin position="810"/>
        <end position="823"/>
    </location>
</feature>
<feature type="compositionally biased region" description="Basic and acidic residues" evidence="2">
    <location>
        <begin position="544"/>
        <end position="574"/>
    </location>
</feature>
<keyword evidence="5" id="KW-1185">Reference proteome</keyword>
<feature type="region of interest" description="Disordered" evidence="2">
    <location>
        <begin position="760"/>
        <end position="846"/>
    </location>
</feature>
<feature type="region of interest" description="Disordered" evidence="2">
    <location>
        <begin position="140"/>
        <end position="198"/>
    </location>
</feature>
<dbReference type="InterPro" id="IPR036638">
    <property type="entry name" value="HLH_DNA-bd_sf"/>
</dbReference>
<feature type="compositionally biased region" description="Polar residues" evidence="2">
    <location>
        <begin position="590"/>
        <end position="603"/>
    </location>
</feature>
<feature type="coiled-coil region" evidence="1">
    <location>
        <begin position="450"/>
        <end position="481"/>
    </location>
</feature>
<organism evidence="4 5">
    <name type="scientific">Chaetoceros tenuissimus</name>
    <dbReference type="NCBI Taxonomy" id="426638"/>
    <lineage>
        <taxon>Eukaryota</taxon>
        <taxon>Sar</taxon>
        <taxon>Stramenopiles</taxon>
        <taxon>Ochrophyta</taxon>
        <taxon>Bacillariophyta</taxon>
        <taxon>Coscinodiscophyceae</taxon>
        <taxon>Chaetocerotophycidae</taxon>
        <taxon>Chaetocerotales</taxon>
        <taxon>Chaetocerotaceae</taxon>
        <taxon>Chaetoceros</taxon>
    </lineage>
</organism>
<dbReference type="AlphaFoldDB" id="A0AAD3DB12"/>
<feature type="compositionally biased region" description="Low complexity" evidence="2">
    <location>
        <begin position="258"/>
        <end position="298"/>
    </location>
</feature>
<comment type="caution">
    <text evidence="4">The sequence shown here is derived from an EMBL/GenBank/DDBJ whole genome shotgun (WGS) entry which is preliminary data.</text>
</comment>
<dbReference type="InterPro" id="IPR011598">
    <property type="entry name" value="bHLH_dom"/>
</dbReference>
<name>A0AAD3DB12_9STRA</name>
<proteinExistence type="predicted"/>
<dbReference type="EMBL" id="BLLK01000069">
    <property type="protein sequence ID" value="GFH61048.1"/>
    <property type="molecule type" value="Genomic_DNA"/>
</dbReference>
<reference evidence="4 5" key="1">
    <citation type="journal article" date="2021" name="Sci. Rep.">
        <title>The genome of the diatom Chaetoceros tenuissimus carries an ancient integrated fragment of an extant virus.</title>
        <authorList>
            <person name="Hongo Y."/>
            <person name="Kimura K."/>
            <person name="Takaki Y."/>
            <person name="Yoshida Y."/>
            <person name="Baba S."/>
            <person name="Kobayashi G."/>
            <person name="Nagasaki K."/>
            <person name="Hano T."/>
            <person name="Tomaru Y."/>
        </authorList>
    </citation>
    <scope>NUCLEOTIDE SEQUENCE [LARGE SCALE GENOMIC DNA]</scope>
    <source>
        <strain evidence="4 5">NIES-3715</strain>
    </source>
</reference>
<evidence type="ECO:0000256" key="2">
    <source>
        <dbReference type="SAM" id="MobiDB-lite"/>
    </source>
</evidence>
<feature type="region of interest" description="Disordered" evidence="2">
    <location>
        <begin position="543"/>
        <end position="619"/>
    </location>
</feature>
<dbReference type="GO" id="GO:0046983">
    <property type="term" value="F:protein dimerization activity"/>
    <property type="evidence" value="ECO:0007669"/>
    <property type="project" value="InterPro"/>
</dbReference>
<feature type="compositionally biased region" description="Low complexity" evidence="2">
    <location>
        <begin position="641"/>
        <end position="656"/>
    </location>
</feature>
<sequence>MDFPLSDDIDSDILNCWDEDENDNNGGDDQEINDSNDEANLTTSQEENLLATSVARSASTSHESNNNNANNYFTASTFADQSMNNMSSASNMSMPGNLMNMMGSSSASGARKTNVGTQNFTDRHNIEPLFPPNYFSSIPWDPSQAVMNPQAKAKPQHGSAPNDVDSHDSSDSKSDRKVAAQYPSNNQHQQNQEQGEQWATAQAPNHIMIHHNHSHNNNANHDPNQVAAVAAAAHFVGPEQNSVQSSRQGSRQTITDASTNTGSSFSSGPSASSRGNGNNLKSSNTATRTRTSNGNNNNNRKDKAQGQNRIQNQGDQAPPFYLFSAPCELRQNFLQAQQQNEVAAPGFQDANAFHYGMAVNGFNPHTIGQVNPIIPASLGAAILPNGERVTLLDGRRDHKRKTAVRNEREQQRAQKITELIEKLRSTMEQGGWKVEMKSKYQILSTSSAYLKHLIKSTKEKELNLQRAKAELAIRNQKLEEDRVLQDSRSDPESVTSSLTAFSYSDSKFKGSTKSNDDSSTNVAVASVGREGFKRKNYCQEIAEEQDHPKKCQKTTADDDSNHDGSNHSSGHEDSGNSGSGVDGKNISIGKMSSSLSDITDSNRGSSDGQAGSGSSGSNPVKAAFDLSLLAQEDNNSDSKTESSISSTAAVVSGVGSNEHDHRDTAIIFTQSRKRKQREKTSMEDGFQLSYQEVFLASNVPQLIATPAGRIVACNDFFFRVTGLTPKDVKKITIFSMVQVDQLSTLFDLVAESLRKSNNTIVTTSGSSSSSNQASGSGSGSGGATSSLTSSNQASGSGSGSGSGFGSASDSSKKESSLSSKKESSTSNETPSTQICFKESGPSSNDVKNLGDIKSECRFETATLPCVPFPQGLLNSKNEAKKKLFMNVTFMYDENPSKRCIHCALTDKPGCDGNIGTITPELLSMIFPYGCATKAPSSKKFRKTKGRA</sequence>
<evidence type="ECO:0000313" key="4">
    <source>
        <dbReference type="EMBL" id="GFH61048.1"/>
    </source>
</evidence>
<feature type="compositionally biased region" description="Low complexity" evidence="2">
    <location>
        <begin position="185"/>
        <end position="197"/>
    </location>
</feature>
<evidence type="ECO:0000259" key="3">
    <source>
        <dbReference type="PROSITE" id="PS50888"/>
    </source>
</evidence>
<feature type="compositionally biased region" description="Low complexity" evidence="2">
    <location>
        <begin position="760"/>
        <end position="775"/>
    </location>
</feature>
<gene>
    <name evidence="4" type="ORF">CTEN210_17524</name>
</gene>
<dbReference type="PROSITE" id="PS50888">
    <property type="entry name" value="BHLH"/>
    <property type="match status" value="1"/>
</dbReference>
<dbReference type="Proteomes" id="UP001054902">
    <property type="component" value="Unassembled WGS sequence"/>
</dbReference>
<evidence type="ECO:0000256" key="1">
    <source>
        <dbReference type="SAM" id="Coils"/>
    </source>
</evidence>
<dbReference type="SUPFAM" id="SSF47459">
    <property type="entry name" value="HLH, helix-loop-helix DNA-binding domain"/>
    <property type="match status" value="1"/>
</dbReference>
<feature type="region of interest" description="Disordered" evidence="2">
    <location>
        <begin position="238"/>
        <end position="319"/>
    </location>
</feature>
<evidence type="ECO:0000313" key="5">
    <source>
        <dbReference type="Proteomes" id="UP001054902"/>
    </source>
</evidence>
<feature type="compositionally biased region" description="Polar residues" evidence="2">
    <location>
        <begin position="305"/>
        <end position="315"/>
    </location>
</feature>
<dbReference type="InterPro" id="IPR035965">
    <property type="entry name" value="PAS-like_dom_sf"/>
</dbReference>
<feature type="region of interest" description="Disordered" evidence="2">
    <location>
        <begin position="1"/>
        <end position="42"/>
    </location>
</feature>
<feature type="compositionally biased region" description="Low complexity" evidence="2">
    <location>
        <begin position="783"/>
        <end position="795"/>
    </location>
</feature>
<feature type="region of interest" description="Disordered" evidence="2">
    <location>
        <begin position="633"/>
        <end position="664"/>
    </location>
</feature>
<protein>
    <recommendedName>
        <fullName evidence="3">BHLH domain-containing protein</fullName>
    </recommendedName>
</protein>
<accession>A0AAD3DB12</accession>
<keyword evidence="1" id="KW-0175">Coiled coil</keyword>
<feature type="compositionally biased region" description="Polar residues" evidence="2">
    <location>
        <begin position="239"/>
        <end position="257"/>
    </location>
</feature>
<feature type="compositionally biased region" description="Acidic residues" evidence="2">
    <location>
        <begin position="1"/>
        <end position="37"/>
    </location>
</feature>